<dbReference type="AlphaFoldDB" id="A0A834KD75"/>
<evidence type="ECO:0000313" key="2">
    <source>
        <dbReference type="EMBL" id="KAF7404410.1"/>
    </source>
</evidence>
<feature type="region of interest" description="Disordered" evidence="1">
    <location>
        <begin position="11"/>
        <end position="106"/>
    </location>
</feature>
<evidence type="ECO:0000256" key="1">
    <source>
        <dbReference type="SAM" id="MobiDB-lite"/>
    </source>
</evidence>
<accession>A0A834KD75</accession>
<proteinExistence type="predicted"/>
<keyword evidence="3" id="KW-1185">Reference proteome</keyword>
<protein>
    <submittedName>
        <fullName evidence="2">Uncharacterized protein</fullName>
    </submittedName>
</protein>
<feature type="compositionally biased region" description="Gly residues" evidence="1">
    <location>
        <begin position="39"/>
        <end position="59"/>
    </location>
</feature>
<evidence type="ECO:0000313" key="3">
    <source>
        <dbReference type="Proteomes" id="UP000600918"/>
    </source>
</evidence>
<comment type="caution">
    <text evidence="2">The sequence shown here is derived from an EMBL/GenBank/DDBJ whole genome shotgun (WGS) entry which is preliminary data.</text>
</comment>
<feature type="compositionally biased region" description="Acidic residues" evidence="1">
    <location>
        <begin position="21"/>
        <end position="38"/>
    </location>
</feature>
<name>A0A834KD75_VESPE</name>
<dbReference type="Proteomes" id="UP000600918">
    <property type="component" value="Unassembled WGS sequence"/>
</dbReference>
<dbReference type="EMBL" id="JACSDY010000016">
    <property type="protein sequence ID" value="KAF7404410.1"/>
    <property type="molecule type" value="Genomic_DNA"/>
</dbReference>
<gene>
    <name evidence="2" type="ORF">H0235_015104</name>
</gene>
<reference evidence="2" key="1">
    <citation type="journal article" date="2020" name="G3 (Bethesda)">
        <title>High-Quality Assemblies for Three Invasive Social Wasps from the &lt;i&gt;Vespula&lt;/i&gt; Genus.</title>
        <authorList>
            <person name="Harrop T.W.R."/>
            <person name="Guhlin J."/>
            <person name="McLaughlin G.M."/>
            <person name="Permina E."/>
            <person name="Stockwell P."/>
            <person name="Gilligan J."/>
            <person name="Le Lec M.F."/>
            <person name="Gruber M.A.M."/>
            <person name="Quinn O."/>
            <person name="Lovegrove M."/>
            <person name="Duncan E.J."/>
            <person name="Remnant E.J."/>
            <person name="Van Eeckhoven J."/>
            <person name="Graham B."/>
            <person name="Knapp R.A."/>
            <person name="Langford K.W."/>
            <person name="Kronenberg Z."/>
            <person name="Press M.O."/>
            <person name="Eacker S.M."/>
            <person name="Wilson-Rankin E.E."/>
            <person name="Purcell J."/>
            <person name="Lester P.J."/>
            <person name="Dearden P.K."/>
        </authorList>
    </citation>
    <scope>NUCLEOTIDE SEQUENCE</scope>
    <source>
        <strain evidence="2">Volc-1</strain>
    </source>
</reference>
<sequence>MKDISLKLAWGIPTGRLPGYGDDDGVGDDDDDDDDDDGGGGGGDGDGGDGDGGGGGGGDGGRRRRERVFPLLVKTLNGNLQIVDPTKSFPSSDSPSSPVCAPRSDS</sequence>
<organism evidence="2 3">
    <name type="scientific">Vespula pensylvanica</name>
    <name type="common">Western yellow jacket</name>
    <name type="synonym">Wasp</name>
    <dbReference type="NCBI Taxonomy" id="30213"/>
    <lineage>
        <taxon>Eukaryota</taxon>
        <taxon>Metazoa</taxon>
        <taxon>Ecdysozoa</taxon>
        <taxon>Arthropoda</taxon>
        <taxon>Hexapoda</taxon>
        <taxon>Insecta</taxon>
        <taxon>Pterygota</taxon>
        <taxon>Neoptera</taxon>
        <taxon>Endopterygota</taxon>
        <taxon>Hymenoptera</taxon>
        <taxon>Apocrita</taxon>
        <taxon>Aculeata</taxon>
        <taxon>Vespoidea</taxon>
        <taxon>Vespidae</taxon>
        <taxon>Vespinae</taxon>
        <taxon>Vespula</taxon>
    </lineage>
</organism>
<feature type="compositionally biased region" description="Low complexity" evidence="1">
    <location>
        <begin position="88"/>
        <end position="98"/>
    </location>
</feature>